<sequence length="230" mass="26158">MFSCFQLEKPIQTMRLHGSNHDRELPRTQHKQYTNNIPSVWRQQKCKASRNVYPFRDGGLWGLNNDGKCDGTGTAPVRRVPSNRRDGNGRQPYHQSEANREHAADLPEGAKTFDSMAGRPAEGQDFEFMDLEPALRYPFHLLSNLRNEPFNTNSCYQVPCTGAYYIAGFEAMRTVREEYVPSTPRVQRQGWEEFVYLWPSSNGKARESTDLGGDNYCLVGTMGPANLDIS</sequence>
<organism evidence="2 3">
    <name type="scientific">Mycena albidolilacea</name>
    <dbReference type="NCBI Taxonomy" id="1033008"/>
    <lineage>
        <taxon>Eukaryota</taxon>
        <taxon>Fungi</taxon>
        <taxon>Dikarya</taxon>
        <taxon>Basidiomycota</taxon>
        <taxon>Agaricomycotina</taxon>
        <taxon>Agaricomycetes</taxon>
        <taxon>Agaricomycetidae</taxon>
        <taxon>Agaricales</taxon>
        <taxon>Marasmiineae</taxon>
        <taxon>Mycenaceae</taxon>
        <taxon>Mycena</taxon>
    </lineage>
</organism>
<dbReference type="Proteomes" id="UP001218218">
    <property type="component" value="Unassembled WGS sequence"/>
</dbReference>
<keyword evidence="3" id="KW-1185">Reference proteome</keyword>
<evidence type="ECO:0000313" key="2">
    <source>
        <dbReference type="EMBL" id="KAJ7312579.1"/>
    </source>
</evidence>
<gene>
    <name evidence="2" type="ORF">DFH08DRAFT_943551</name>
</gene>
<name>A0AAD7EDJ9_9AGAR</name>
<proteinExistence type="predicted"/>
<evidence type="ECO:0000313" key="3">
    <source>
        <dbReference type="Proteomes" id="UP001218218"/>
    </source>
</evidence>
<reference evidence="2" key="1">
    <citation type="submission" date="2023-03" db="EMBL/GenBank/DDBJ databases">
        <title>Massive genome expansion in bonnet fungi (Mycena s.s.) driven by repeated elements and novel gene families across ecological guilds.</title>
        <authorList>
            <consortium name="Lawrence Berkeley National Laboratory"/>
            <person name="Harder C.B."/>
            <person name="Miyauchi S."/>
            <person name="Viragh M."/>
            <person name="Kuo A."/>
            <person name="Thoen E."/>
            <person name="Andreopoulos B."/>
            <person name="Lu D."/>
            <person name="Skrede I."/>
            <person name="Drula E."/>
            <person name="Henrissat B."/>
            <person name="Morin E."/>
            <person name="Kohler A."/>
            <person name="Barry K."/>
            <person name="LaButti K."/>
            <person name="Morin E."/>
            <person name="Salamov A."/>
            <person name="Lipzen A."/>
            <person name="Mereny Z."/>
            <person name="Hegedus B."/>
            <person name="Baldrian P."/>
            <person name="Stursova M."/>
            <person name="Weitz H."/>
            <person name="Taylor A."/>
            <person name="Grigoriev I.V."/>
            <person name="Nagy L.G."/>
            <person name="Martin F."/>
            <person name="Kauserud H."/>
        </authorList>
    </citation>
    <scope>NUCLEOTIDE SEQUENCE</scope>
    <source>
        <strain evidence="2">CBHHK002</strain>
    </source>
</reference>
<dbReference type="EMBL" id="JARIHO010000071">
    <property type="protein sequence ID" value="KAJ7312579.1"/>
    <property type="molecule type" value="Genomic_DNA"/>
</dbReference>
<evidence type="ECO:0000256" key="1">
    <source>
        <dbReference type="SAM" id="MobiDB-lite"/>
    </source>
</evidence>
<dbReference type="AlphaFoldDB" id="A0AAD7EDJ9"/>
<protein>
    <submittedName>
        <fullName evidence="2">Uncharacterized protein</fullName>
    </submittedName>
</protein>
<accession>A0AAD7EDJ9</accession>
<comment type="caution">
    <text evidence="2">The sequence shown here is derived from an EMBL/GenBank/DDBJ whole genome shotgun (WGS) entry which is preliminary data.</text>
</comment>
<feature type="region of interest" description="Disordered" evidence="1">
    <location>
        <begin position="66"/>
        <end position="104"/>
    </location>
</feature>